<dbReference type="FunFam" id="1.10.10.440:FF:000001">
    <property type="entry name" value="Transcription elongation regulator 1 like"/>
    <property type="match status" value="1"/>
</dbReference>
<evidence type="ECO:0000259" key="5">
    <source>
        <dbReference type="PROSITE" id="PS51676"/>
    </source>
</evidence>
<dbReference type="Proteomes" id="UP001501940">
    <property type="component" value="Chromosome 18"/>
</dbReference>
<dbReference type="FunFam" id="2.20.70.10:FF:000049">
    <property type="entry name" value="Transcription elongation regulator 1-like"/>
    <property type="match status" value="1"/>
</dbReference>
<dbReference type="GO" id="GO:0003712">
    <property type="term" value="F:transcription coregulator activity"/>
    <property type="evidence" value="ECO:0007669"/>
    <property type="project" value="TreeGrafter"/>
</dbReference>
<evidence type="ECO:0000259" key="4">
    <source>
        <dbReference type="PROSITE" id="PS50020"/>
    </source>
</evidence>
<feature type="compositionally biased region" description="Acidic residues" evidence="3">
    <location>
        <begin position="320"/>
        <end position="330"/>
    </location>
</feature>
<protein>
    <recommendedName>
        <fullName evidence="8">Transcription elongation regulator 1-like protein</fullName>
    </recommendedName>
</protein>
<keyword evidence="2" id="KW-0175">Coiled coil</keyword>
<reference evidence="6" key="2">
    <citation type="submission" date="2025-08" db="UniProtKB">
        <authorList>
            <consortium name="Ensembl"/>
        </authorList>
    </citation>
    <scope>IDENTIFICATION</scope>
</reference>
<dbReference type="GO" id="GO:0070063">
    <property type="term" value="F:RNA polymerase binding"/>
    <property type="evidence" value="ECO:0007669"/>
    <property type="project" value="InterPro"/>
</dbReference>
<dbReference type="GO" id="GO:0005634">
    <property type="term" value="C:nucleus"/>
    <property type="evidence" value="ECO:0007669"/>
    <property type="project" value="TreeGrafter"/>
</dbReference>
<feature type="domain" description="FF" evidence="5">
    <location>
        <begin position="510"/>
        <end position="565"/>
    </location>
</feature>
<dbReference type="SUPFAM" id="SSF81698">
    <property type="entry name" value="FF domain"/>
    <property type="match status" value="2"/>
</dbReference>
<feature type="compositionally biased region" description="Low complexity" evidence="3">
    <location>
        <begin position="162"/>
        <end position="171"/>
    </location>
</feature>
<evidence type="ECO:0000256" key="2">
    <source>
        <dbReference type="SAM" id="Coils"/>
    </source>
</evidence>
<dbReference type="PANTHER" id="PTHR15377:SF5">
    <property type="entry name" value="TRANSCRIPTION ELONGATION REGULATOR 1-LIKE PROTEIN"/>
    <property type="match status" value="1"/>
</dbReference>
<dbReference type="InterPro" id="IPR045148">
    <property type="entry name" value="TCRG1-like"/>
</dbReference>
<sequence length="581" mass="67243">MMLPVSRVKGQPVGMVTSTTPWLSISSDPAPQWLWMASWSTATYQATPPLVFYPPAVWVPEHTHLIQWERPAVEIVPLVPPFYQSSPLHPCHPQPKFSDGWISPEEMGVFLRRDKPLLLTNQVIPGPGGRTSRSRLLLCPSRRSDRVRRDAMKPRDPEPEDSSSSSILSVSPGHLPVLTAPPPTGGAYCEEAGLHTQRHEEAWPIIIPNQQQRQVWMKPVNSHNRRLSPPVQQFVFRPVYPSQLCTDRWHGLPFQVMKEVQPSFLSSRFSSRFTLVADCRHNKRGMGGRNVSYGGTLLLRTERKSDDNKQCVSVSVHRDEEDEEDEEEGSEERRKDKRPVASTPVPGSPWCVVWTGDDRVFFFNPTIHLSVWERPGDLIGRDISRIIEDPPHKRKKLTPVDSSCQSSGLHGDDDDDDHRHTSKRNRIEESMSLVPHPGEVKLLPLELRIAHFREMLLERGVSAFSTWEKELHKMVFDPRYLLLTSDQRKQVFDQFVKSRVKDEYKEKRSKFQKAREEFKQLLEEAKITSRSTFKEFCARYCGDQRFNALNRKKEQELLFTHYITSLKKRDKENRTRLRKMR</sequence>
<dbReference type="SUPFAM" id="SSF51045">
    <property type="entry name" value="WW domain"/>
    <property type="match status" value="1"/>
</dbReference>
<dbReference type="Pfam" id="PF23517">
    <property type="entry name" value="WW_TCERG1"/>
    <property type="match status" value="1"/>
</dbReference>
<dbReference type="InterPro" id="IPR057565">
    <property type="entry name" value="WW_TCRG1_3rd"/>
</dbReference>
<evidence type="ECO:0000313" key="6">
    <source>
        <dbReference type="Ensembl" id="ENSAOCP00000070160.1"/>
    </source>
</evidence>
<dbReference type="PROSITE" id="PS50020">
    <property type="entry name" value="WW_DOMAIN_2"/>
    <property type="match status" value="1"/>
</dbReference>
<feature type="domain" description="WW" evidence="4">
    <location>
        <begin position="348"/>
        <end position="377"/>
    </location>
</feature>
<dbReference type="SMART" id="SM00441">
    <property type="entry name" value="FF"/>
    <property type="match status" value="2"/>
</dbReference>
<dbReference type="PROSITE" id="PS51676">
    <property type="entry name" value="FF"/>
    <property type="match status" value="2"/>
</dbReference>
<proteinExistence type="predicted"/>
<gene>
    <name evidence="6" type="primary">GRHL1</name>
</gene>
<dbReference type="Ensembl" id="ENSAOCT00000083655.1">
    <property type="protein sequence ID" value="ENSAOCP00000070160.1"/>
    <property type="gene ID" value="ENSAOCG00000027799.1"/>
</dbReference>
<dbReference type="Pfam" id="PF01846">
    <property type="entry name" value="FF"/>
    <property type="match status" value="2"/>
</dbReference>
<name>A0AAQ6A2D6_AMPOC</name>
<evidence type="ECO:0000313" key="7">
    <source>
        <dbReference type="Proteomes" id="UP001501940"/>
    </source>
</evidence>
<feature type="domain" description="FF" evidence="5">
    <location>
        <begin position="445"/>
        <end position="498"/>
    </location>
</feature>
<keyword evidence="7" id="KW-1185">Reference proteome</keyword>
<reference evidence="6" key="3">
    <citation type="submission" date="2025-09" db="UniProtKB">
        <authorList>
            <consortium name="Ensembl"/>
        </authorList>
    </citation>
    <scope>IDENTIFICATION</scope>
</reference>
<feature type="compositionally biased region" description="Basic and acidic residues" evidence="3">
    <location>
        <begin position="142"/>
        <end position="157"/>
    </location>
</feature>
<dbReference type="Gene3D" id="2.20.70.10">
    <property type="match status" value="1"/>
</dbReference>
<dbReference type="InterPro" id="IPR002713">
    <property type="entry name" value="FF_domain"/>
</dbReference>
<feature type="coiled-coil region" evidence="2">
    <location>
        <begin position="497"/>
        <end position="528"/>
    </location>
</feature>
<evidence type="ECO:0008006" key="8">
    <source>
        <dbReference type="Google" id="ProtNLM"/>
    </source>
</evidence>
<dbReference type="InterPro" id="IPR036020">
    <property type="entry name" value="WW_dom_sf"/>
</dbReference>
<organism evidence="6 7">
    <name type="scientific">Amphiprion ocellaris</name>
    <name type="common">Clown anemonefish</name>
    <dbReference type="NCBI Taxonomy" id="80972"/>
    <lineage>
        <taxon>Eukaryota</taxon>
        <taxon>Metazoa</taxon>
        <taxon>Chordata</taxon>
        <taxon>Craniata</taxon>
        <taxon>Vertebrata</taxon>
        <taxon>Euteleostomi</taxon>
        <taxon>Actinopterygii</taxon>
        <taxon>Neopterygii</taxon>
        <taxon>Teleostei</taxon>
        <taxon>Neoteleostei</taxon>
        <taxon>Acanthomorphata</taxon>
        <taxon>Ovalentaria</taxon>
        <taxon>Pomacentridae</taxon>
        <taxon>Amphiprion</taxon>
    </lineage>
</organism>
<feature type="compositionally biased region" description="Low complexity" evidence="3">
    <location>
        <begin position="130"/>
        <end position="141"/>
    </location>
</feature>
<dbReference type="CDD" id="cd00201">
    <property type="entry name" value="WW"/>
    <property type="match status" value="1"/>
</dbReference>
<dbReference type="AlphaFoldDB" id="A0AAQ6A2D6"/>
<feature type="region of interest" description="Disordered" evidence="3">
    <location>
        <begin position="309"/>
        <end position="345"/>
    </location>
</feature>
<dbReference type="InterPro" id="IPR001202">
    <property type="entry name" value="WW_dom"/>
</dbReference>
<evidence type="ECO:0000256" key="1">
    <source>
        <dbReference type="ARBA" id="ARBA00022737"/>
    </source>
</evidence>
<keyword evidence="1" id="KW-0677">Repeat</keyword>
<accession>A0AAQ6A2D6</accession>
<reference evidence="6 7" key="1">
    <citation type="submission" date="2022-01" db="EMBL/GenBank/DDBJ databases">
        <title>A chromosome-scale genome assembly of the false clownfish, Amphiprion ocellaris.</title>
        <authorList>
            <person name="Ryu T."/>
        </authorList>
    </citation>
    <scope>NUCLEOTIDE SEQUENCE [LARGE SCALE GENOMIC DNA]</scope>
</reference>
<feature type="region of interest" description="Disordered" evidence="3">
    <location>
        <begin position="390"/>
        <end position="420"/>
    </location>
</feature>
<dbReference type="Gene3D" id="1.10.10.440">
    <property type="entry name" value="FF domain"/>
    <property type="match status" value="2"/>
</dbReference>
<dbReference type="SMART" id="SM00456">
    <property type="entry name" value="WW"/>
    <property type="match status" value="1"/>
</dbReference>
<feature type="region of interest" description="Disordered" evidence="3">
    <location>
        <begin position="122"/>
        <end position="182"/>
    </location>
</feature>
<dbReference type="PANTHER" id="PTHR15377">
    <property type="entry name" value="TRANSCRIPTION ELONGATION REGULATOR 1"/>
    <property type="match status" value="1"/>
</dbReference>
<dbReference type="GeneTree" id="ENSGT00940000160593"/>
<dbReference type="InterPro" id="IPR036517">
    <property type="entry name" value="FF_domain_sf"/>
</dbReference>
<evidence type="ECO:0000256" key="3">
    <source>
        <dbReference type="SAM" id="MobiDB-lite"/>
    </source>
</evidence>